<reference evidence="2 3" key="1">
    <citation type="submission" date="2018-10" db="EMBL/GenBank/DDBJ databases">
        <title>Phylogenomics of Brevibacillus.</title>
        <authorList>
            <person name="Dunlap C."/>
        </authorList>
    </citation>
    <scope>NUCLEOTIDE SEQUENCE [LARGE SCALE GENOMIC DNA]</scope>
    <source>
        <strain evidence="2 3">JCM 12215</strain>
    </source>
</reference>
<dbReference type="AlphaFoldDB" id="A0A3M8C165"/>
<feature type="transmembrane region" description="Helical" evidence="1">
    <location>
        <begin position="7"/>
        <end position="27"/>
    </location>
</feature>
<keyword evidence="3" id="KW-1185">Reference proteome</keyword>
<gene>
    <name evidence="2" type="ORF">EDM52_19850</name>
</gene>
<keyword evidence="1" id="KW-0472">Membrane</keyword>
<comment type="caution">
    <text evidence="2">The sequence shown here is derived from an EMBL/GenBank/DDBJ whole genome shotgun (WGS) entry which is preliminary data.</text>
</comment>
<dbReference type="Proteomes" id="UP000282028">
    <property type="component" value="Unassembled WGS sequence"/>
</dbReference>
<organism evidence="2 3">
    <name type="scientific">Brevibacillus invocatus</name>
    <dbReference type="NCBI Taxonomy" id="173959"/>
    <lineage>
        <taxon>Bacteria</taxon>
        <taxon>Bacillati</taxon>
        <taxon>Bacillota</taxon>
        <taxon>Bacilli</taxon>
        <taxon>Bacillales</taxon>
        <taxon>Paenibacillaceae</taxon>
        <taxon>Brevibacillus</taxon>
    </lineage>
</organism>
<evidence type="ECO:0000313" key="3">
    <source>
        <dbReference type="Proteomes" id="UP000282028"/>
    </source>
</evidence>
<accession>A0A3M8C165</accession>
<dbReference type="EMBL" id="RHHR01000042">
    <property type="protein sequence ID" value="RNB68655.1"/>
    <property type="molecule type" value="Genomic_DNA"/>
</dbReference>
<evidence type="ECO:0000256" key="1">
    <source>
        <dbReference type="SAM" id="Phobius"/>
    </source>
</evidence>
<feature type="transmembrane region" description="Helical" evidence="1">
    <location>
        <begin position="111"/>
        <end position="134"/>
    </location>
</feature>
<keyword evidence="1" id="KW-0812">Transmembrane</keyword>
<protein>
    <submittedName>
        <fullName evidence="2">DUF2306 domain-containing protein</fullName>
    </submittedName>
</protein>
<dbReference type="Pfam" id="PF10067">
    <property type="entry name" value="DUF2306"/>
    <property type="match status" value="1"/>
</dbReference>
<evidence type="ECO:0000313" key="2">
    <source>
        <dbReference type="EMBL" id="RNB68655.1"/>
    </source>
</evidence>
<dbReference type="OrthoDB" id="195502at2"/>
<feature type="transmembrane region" description="Helical" evidence="1">
    <location>
        <begin position="179"/>
        <end position="198"/>
    </location>
</feature>
<keyword evidence="1" id="KW-1133">Transmembrane helix</keyword>
<sequence>MEKIVRISMILISIMWVFHTFSKNFIVDLSLESFLSMKDQLVTNESLWLFMIRTHIALAIISLLTGPLGVSKAIRAKSTSFHRWNGRIYVLSIFFNFVPGIYVSFFATGGWLSTIGFLLLSSLWLGTTILGYFSIKRKNVILHSQWITRSFFLSFANMTIYIIVAVAHHVMSFSYGHSYTIAVWLSWSINLLLAEWVIRKKILS</sequence>
<dbReference type="InterPro" id="IPR018750">
    <property type="entry name" value="DUF2306_membrane"/>
</dbReference>
<dbReference type="RefSeq" id="WP_122910687.1">
    <property type="nucleotide sequence ID" value="NZ_CBCSBE010000033.1"/>
</dbReference>
<proteinExistence type="predicted"/>
<feature type="transmembrane region" description="Helical" evidence="1">
    <location>
        <begin position="88"/>
        <end position="105"/>
    </location>
</feature>
<name>A0A3M8C165_9BACL</name>
<feature type="transmembrane region" description="Helical" evidence="1">
    <location>
        <begin position="146"/>
        <end position="167"/>
    </location>
</feature>
<feature type="transmembrane region" description="Helical" evidence="1">
    <location>
        <begin position="47"/>
        <end position="68"/>
    </location>
</feature>